<dbReference type="EMBL" id="UOFP01000069">
    <property type="protein sequence ID" value="VAW84806.1"/>
    <property type="molecule type" value="Genomic_DNA"/>
</dbReference>
<dbReference type="AlphaFoldDB" id="A0A3B0ZW48"/>
<gene>
    <name evidence="1" type="ORF">MNBD_GAMMA18-769</name>
</gene>
<dbReference type="InterPro" id="IPR008878">
    <property type="entry name" value="Transposase_IS66_Orf2"/>
</dbReference>
<protein>
    <submittedName>
        <fullName evidence="1">Mobile element protein</fullName>
    </submittedName>
</protein>
<dbReference type="NCBIfam" id="NF033819">
    <property type="entry name" value="IS66_TnpB"/>
    <property type="match status" value="1"/>
</dbReference>
<reference evidence="1" key="1">
    <citation type="submission" date="2018-06" db="EMBL/GenBank/DDBJ databases">
        <authorList>
            <person name="Zhirakovskaya E."/>
        </authorList>
    </citation>
    <scope>NUCLEOTIDE SEQUENCE</scope>
</reference>
<evidence type="ECO:0000313" key="1">
    <source>
        <dbReference type="EMBL" id="VAW84806.1"/>
    </source>
</evidence>
<dbReference type="PANTHER" id="PTHR36455:SF1">
    <property type="entry name" value="BLR8292 PROTEIN"/>
    <property type="match status" value="1"/>
</dbReference>
<sequence length="129" mass="15051">KHGTNQPSTSNIMISFAANTKVYLAVGITDMRKSINGLMILAQDVLEKDPFSSHLFVFCNRLRDKIKILYWHNNGFWLLYRRLEKQRFWWPSAKDTGSIEISTRELVWLLEGVDISCIKAHKAEKYSLF</sequence>
<organism evidence="1">
    <name type="scientific">hydrothermal vent metagenome</name>
    <dbReference type="NCBI Taxonomy" id="652676"/>
    <lineage>
        <taxon>unclassified sequences</taxon>
        <taxon>metagenomes</taxon>
        <taxon>ecological metagenomes</taxon>
    </lineage>
</organism>
<feature type="non-terminal residue" evidence="1">
    <location>
        <position position="1"/>
    </location>
</feature>
<proteinExistence type="predicted"/>
<dbReference type="Pfam" id="PF05717">
    <property type="entry name" value="TnpB_IS66"/>
    <property type="match status" value="1"/>
</dbReference>
<name>A0A3B0ZW48_9ZZZZ</name>
<accession>A0A3B0ZW48</accession>
<dbReference type="PANTHER" id="PTHR36455">
    <property type="match status" value="1"/>
</dbReference>